<dbReference type="EMBL" id="UOEI01000283">
    <property type="protein sequence ID" value="VAW00436.1"/>
    <property type="molecule type" value="Genomic_DNA"/>
</dbReference>
<gene>
    <name evidence="3" type="ORF">MNBD_ACTINO01-39</name>
</gene>
<accession>A0A3B0T0A7</accession>
<dbReference type="EC" id="3.5.1.77" evidence="3"/>
<reference evidence="3" key="1">
    <citation type="submission" date="2018-06" db="EMBL/GenBank/DDBJ databases">
        <authorList>
            <person name="Zhirakovskaya E."/>
        </authorList>
    </citation>
    <scope>NUCLEOTIDE SEQUENCE</scope>
</reference>
<dbReference type="Gene3D" id="3.60.110.10">
    <property type="entry name" value="Carbon-nitrogen hydrolase"/>
    <property type="match status" value="1"/>
</dbReference>
<proteinExistence type="predicted"/>
<dbReference type="PANTHER" id="PTHR43674">
    <property type="entry name" value="NITRILASE C965.09-RELATED"/>
    <property type="match status" value="1"/>
</dbReference>
<feature type="domain" description="CN hydrolase" evidence="2">
    <location>
        <begin position="10"/>
        <end position="282"/>
    </location>
</feature>
<dbReference type="InterPro" id="IPR003010">
    <property type="entry name" value="C-N_Hydrolase"/>
</dbReference>
<evidence type="ECO:0000259" key="2">
    <source>
        <dbReference type="PROSITE" id="PS50263"/>
    </source>
</evidence>
<dbReference type="CDD" id="cd07569">
    <property type="entry name" value="DCase"/>
    <property type="match status" value="1"/>
</dbReference>
<dbReference type="AlphaFoldDB" id="A0A3B0T0A7"/>
<dbReference type="Pfam" id="PF00795">
    <property type="entry name" value="CN_hydrolase"/>
    <property type="match status" value="1"/>
</dbReference>
<protein>
    <submittedName>
        <fullName evidence="3">N-carbamoyl-D-amino acid hydrolase, putative</fullName>
        <ecNumber evidence="3">3.5.1.77</ecNumber>
    </submittedName>
</protein>
<evidence type="ECO:0000256" key="1">
    <source>
        <dbReference type="ARBA" id="ARBA00022801"/>
    </source>
</evidence>
<dbReference type="PROSITE" id="PS50263">
    <property type="entry name" value="CN_HYDROLASE"/>
    <property type="match status" value="1"/>
</dbReference>
<organism evidence="3">
    <name type="scientific">hydrothermal vent metagenome</name>
    <dbReference type="NCBI Taxonomy" id="652676"/>
    <lineage>
        <taxon>unclassified sequences</taxon>
        <taxon>metagenomes</taxon>
        <taxon>ecological metagenomes</taxon>
    </lineage>
</organism>
<dbReference type="GO" id="GO:0047417">
    <property type="term" value="F:N-carbamoyl-D-amino acid hydrolase activity"/>
    <property type="evidence" value="ECO:0007669"/>
    <property type="project" value="UniProtKB-EC"/>
</dbReference>
<dbReference type="PANTHER" id="PTHR43674:SF12">
    <property type="entry name" value="NITRILASE C965.09-RELATED"/>
    <property type="match status" value="1"/>
</dbReference>
<sequence length="316" mass="35734">MRRAELSRKITVGAAQMGPIARTETRSEVVVRLIALLDEGASRGCDLIVFPELTLTTFFPRWFLDDEAAIDRWYEAEMPGPETQALFDRAREVGVGFCLGYAELHYDDDGTKHRYNTQILVERDGSVVGKYRKLHVPGHEHNEPDRPFQHLERYYFEPGPDGYQVWNAFEGVVGMAICNDRRWSETYRVMGLQGVELILIGYNTPLHYSPDPQQNALAGFHNHLVMQSGAYQNGTYVVGVAKGGIEEGVDSLAQSVIIAPSGQIKAQCITTGDEIAIATIDLDYCDFYKNTLFDFDRYHQSQHFGLISKPHERRVL</sequence>
<name>A0A3B0T0A7_9ZZZZ</name>
<dbReference type="InterPro" id="IPR036526">
    <property type="entry name" value="C-N_Hydrolase_sf"/>
</dbReference>
<dbReference type="SUPFAM" id="SSF56317">
    <property type="entry name" value="Carbon-nitrogen hydrolase"/>
    <property type="match status" value="1"/>
</dbReference>
<dbReference type="InterPro" id="IPR050345">
    <property type="entry name" value="Aliph_Amidase/BUP"/>
</dbReference>
<keyword evidence="1 3" id="KW-0378">Hydrolase</keyword>
<evidence type="ECO:0000313" key="3">
    <source>
        <dbReference type="EMBL" id="VAW00436.1"/>
    </source>
</evidence>